<evidence type="ECO:0000313" key="8">
    <source>
        <dbReference type="Proteomes" id="UP000252355"/>
    </source>
</evidence>
<dbReference type="PANTHER" id="PTHR45586">
    <property type="entry name" value="TPR REPEAT-CONTAINING PROTEIN PA4667"/>
    <property type="match status" value="1"/>
</dbReference>
<organism evidence="7 8">
    <name type="scientific">Candidatus Ozemobacter sibiricus</name>
    <dbReference type="NCBI Taxonomy" id="2268124"/>
    <lineage>
        <taxon>Bacteria</taxon>
        <taxon>Candidatus Ozemobacteria</taxon>
        <taxon>Candidatus Ozemobacterales</taxon>
        <taxon>Candidatus Ozemobacteraceae</taxon>
        <taxon>Candidatus Ozemobacter</taxon>
    </lineage>
</organism>
<evidence type="ECO:0000256" key="5">
    <source>
        <dbReference type="SAM" id="SignalP"/>
    </source>
</evidence>
<dbReference type="Proteomes" id="UP000252355">
    <property type="component" value="Unassembled WGS sequence"/>
</dbReference>
<dbReference type="SUPFAM" id="SSF48452">
    <property type="entry name" value="TPR-like"/>
    <property type="match status" value="1"/>
</dbReference>
<comment type="caution">
    <text evidence="7">The sequence shown here is derived from an EMBL/GenBank/DDBJ whole genome shotgun (WGS) entry which is preliminary data.</text>
</comment>
<feature type="signal peptide" evidence="5">
    <location>
        <begin position="1"/>
        <end position="18"/>
    </location>
</feature>
<dbReference type="AlphaFoldDB" id="A0A367ZAY8"/>
<evidence type="ECO:0000256" key="4">
    <source>
        <dbReference type="SAM" id="MobiDB-lite"/>
    </source>
</evidence>
<dbReference type="Pfam" id="PF13432">
    <property type="entry name" value="TPR_16"/>
    <property type="match status" value="1"/>
</dbReference>
<sequence>MAALALGLFLGTMGPARAQEGDAASDAVPLEGTAGEPIRPSGSAGAAGPTVGGAADGPLARDETPGPGATARGLTPAQLEARIEKMRSLLDKTPDNGEARSMLAELLVQKALSMRGQAVAEIEPLLSEAADLAPDDFRVPHLWGDLYFGQRHFEAAIGKFELALALRPDHLDSLMKLGISLMNSMRYEDALSQFEKARQQIPNDFYLLFCTGRCHFELRDFDRAITVWEEALKRAPDRRSAEAVQQLIRQAKEQEASTGGGTRDENQRFIVHYAGNSQQDIGDMTMEILEEIYDQVTSDLGYKPDIQITIIFYRTEEFYELNKAGSWVGAMARGEKILVPLRQGYSDLRSVKGTLAHEFTHVIVNLRTNNRCPVWINEGLAVYQEFQAANGDPTQMRSDYERFFNKVMQGTRSFGSLRDINLNPLQGAYGDHIPLGYLQSYLSMRFMIERYGWQGVDALLGALGQGEGLDGALTAACNLSFAEFEREFNDWLKGL</sequence>
<protein>
    <submittedName>
        <fullName evidence="7">TPR domain protein</fullName>
    </submittedName>
</protein>
<evidence type="ECO:0000256" key="2">
    <source>
        <dbReference type="ARBA" id="ARBA00022803"/>
    </source>
</evidence>
<feature type="repeat" description="TPR" evidence="3">
    <location>
        <begin position="171"/>
        <end position="204"/>
    </location>
</feature>
<dbReference type="Pfam" id="PF13485">
    <property type="entry name" value="Peptidase_MA_2"/>
    <property type="match status" value="1"/>
</dbReference>
<dbReference type="InterPro" id="IPR051012">
    <property type="entry name" value="CellSynth/LPSAsmb/PSIAsmb"/>
</dbReference>
<evidence type="ECO:0000256" key="1">
    <source>
        <dbReference type="ARBA" id="ARBA00022737"/>
    </source>
</evidence>
<dbReference type="Pfam" id="PF07719">
    <property type="entry name" value="TPR_2"/>
    <property type="match status" value="1"/>
</dbReference>
<dbReference type="InterPro" id="IPR013105">
    <property type="entry name" value="TPR_2"/>
</dbReference>
<feature type="repeat" description="TPR" evidence="3">
    <location>
        <begin position="137"/>
        <end position="170"/>
    </location>
</feature>
<keyword evidence="1" id="KW-0677">Repeat</keyword>
<dbReference type="InterPro" id="IPR019734">
    <property type="entry name" value="TPR_rpt"/>
</dbReference>
<evidence type="ECO:0000259" key="6">
    <source>
        <dbReference type="Pfam" id="PF13485"/>
    </source>
</evidence>
<keyword evidence="5" id="KW-0732">Signal</keyword>
<dbReference type="PANTHER" id="PTHR45586:SF1">
    <property type="entry name" value="LIPOPOLYSACCHARIDE ASSEMBLY PROTEIN B"/>
    <property type="match status" value="1"/>
</dbReference>
<feature type="chain" id="PRO_5016817799" evidence="5">
    <location>
        <begin position="19"/>
        <end position="495"/>
    </location>
</feature>
<keyword evidence="2 3" id="KW-0802">TPR repeat</keyword>
<proteinExistence type="predicted"/>
<feature type="repeat" description="TPR" evidence="3">
    <location>
        <begin position="205"/>
        <end position="238"/>
    </location>
</feature>
<reference evidence="7 8" key="1">
    <citation type="submission" date="2018-05" db="EMBL/GenBank/DDBJ databases">
        <title>A metagenomic window into the 2 km-deep terrestrial subsurface aquifer revealed taxonomically and functionally diverse microbial community comprising novel uncultured bacterial lineages.</title>
        <authorList>
            <person name="Kadnikov V.V."/>
            <person name="Mardanov A.V."/>
            <person name="Beletsky A.V."/>
            <person name="Banks D."/>
            <person name="Pimenov N.V."/>
            <person name="Frank Y.A."/>
            <person name="Karnachuk O.V."/>
            <person name="Ravin N.V."/>
        </authorList>
    </citation>
    <scope>NUCLEOTIDE SEQUENCE [LARGE SCALE GENOMIC DNA]</scope>
    <source>
        <strain evidence="7">BY5</strain>
    </source>
</reference>
<evidence type="ECO:0000256" key="3">
    <source>
        <dbReference type="PROSITE-ProRule" id="PRU00339"/>
    </source>
</evidence>
<dbReference type="SMART" id="SM00028">
    <property type="entry name" value="TPR"/>
    <property type="match status" value="3"/>
</dbReference>
<dbReference type="InterPro" id="IPR011990">
    <property type="entry name" value="TPR-like_helical_dom_sf"/>
</dbReference>
<feature type="region of interest" description="Disordered" evidence="4">
    <location>
        <begin position="20"/>
        <end position="75"/>
    </location>
</feature>
<name>A0A367ZAY8_9BACT</name>
<dbReference type="EMBL" id="QOQW01000040">
    <property type="protein sequence ID" value="RCK75296.1"/>
    <property type="molecule type" value="Genomic_DNA"/>
</dbReference>
<accession>A0A367ZAY8</accession>
<feature type="domain" description="Peptidase MA-like" evidence="6">
    <location>
        <begin position="303"/>
        <end position="493"/>
    </location>
</feature>
<dbReference type="Gene3D" id="1.25.40.10">
    <property type="entry name" value="Tetratricopeptide repeat domain"/>
    <property type="match status" value="1"/>
</dbReference>
<dbReference type="PROSITE" id="PS50005">
    <property type="entry name" value="TPR"/>
    <property type="match status" value="3"/>
</dbReference>
<gene>
    <name evidence="7" type="ORF">OZSIB_4060</name>
</gene>
<dbReference type="InterPro" id="IPR039568">
    <property type="entry name" value="Peptidase_MA-like_dom"/>
</dbReference>
<evidence type="ECO:0000313" key="7">
    <source>
        <dbReference type="EMBL" id="RCK75296.1"/>
    </source>
</evidence>